<evidence type="ECO:0000313" key="5">
    <source>
        <dbReference type="Proteomes" id="UP000268844"/>
    </source>
</evidence>
<keyword evidence="5" id="KW-1185">Reference proteome</keyword>
<keyword evidence="1 4" id="KW-0378">Hydrolase</keyword>
<organism evidence="4 5">
    <name type="scientific">Devosia equisanguinis</name>
    <dbReference type="NCBI Taxonomy" id="2490941"/>
    <lineage>
        <taxon>Bacteria</taxon>
        <taxon>Pseudomonadati</taxon>
        <taxon>Pseudomonadota</taxon>
        <taxon>Alphaproteobacteria</taxon>
        <taxon>Hyphomicrobiales</taxon>
        <taxon>Devosiaceae</taxon>
        <taxon>Devosia</taxon>
    </lineage>
</organism>
<name>A0A447ICJ6_9HYPH</name>
<reference evidence="4 5" key="1">
    <citation type="submission" date="2018-12" db="EMBL/GenBank/DDBJ databases">
        <authorList>
            <person name="Criscuolo A."/>
        </authorList>
    </citation>
    <scope>NUCLEOTIDE SEQUENCE [LARGE SCALE GENOMIC DNA]</scope>
    <source>
        <strain evidence="4">ACIP1116281</strain>
    </source>
</reference>
<protein>
    <submittedName>
        <fullName evidence="4">Pyrimidine-specific ribonucleoside hydrolase RihB</fullName>
        <ecNumber evidence="4">3.2.2.8</ecNumber>
    </submittedName>
</protein>
<dbReference type="GO" id="GO:0008477">
    <property type="term" value="F:purine nucleosidase activity"/>
    <property type="evidence" value="ECO:0007669"/>
    <property type="project" value="TreeGrafter"/>
</dbReference>
<gene>
    <name evidence="4" type="primary">rihB</name>
    <name evidence="4" type="ORF">DEVEQU_02319</name>
</gene>
<dbReference type="RefSeq" id="WP_126150720.1">
    <property type="nucleotide sequence ID" value="NZ_JBHTMH010000001.1"/>
</dbReference>
<dbReference type="EMBL" id="UZWD01000028">
    <property type="protein sequence ID" value="VDS05178.1"/>
    <property type="molecule type" value="Genomic_DNA"/>
</dbReference>
<evidence type="ECO:0000256" key="2">
    <source>
        <dbReference type="ARBA" id="ARBA00023295"/>
    </source>
</evidence>
<accession>A0A447ICJ6</accession>
<feature type="domain" description="Inosine/uridine-preferring nucleoside hydrolase" evidence="3">
    <location>
        <begin position="13"/>
        <end position="313"/>
    </location>
</feature>
<dbReference type="PANTHER" id="PTHR12304">
    <property type="entry name" value="INOSINE-URIDINE PREFERRING NUCLEOSIDE HYDROLASE"/>
    <property type="match status" value="1"/>
</dbReference>
<evidence type="ECO:0000256" key="1">
    <source>
        <dbReference type="ARBA" id="ARBA00022801"/>
    </source>
</evidence>
<dbReference type="SUPFAM" id="SSF53590">
    <property type="entry name" value="Nucleoside hydrolase"/>
    <property type="match status" value="1"/>
</dbReference>
<dbReference type="Gene3D" id="3.90.245.10">
    <property type="entry name" value="Ribonucleoside hydrolase-like"/>
    <property type="match status" value="1"/>
</dbReference>
<proteinExistence type="predicted"/>
<dbReference type="OrthoDB" id="9797882at2"/>
<dbReference type="AlphaFoldDB" id="A0A447ICJ6"/>
<sequence>MEESAAVSVTHRIIIDCDPGHDDMAAILLAAWHPSIQLEAITTVCGNAPLSHTTNNALRIVDAFGLNVPVYAGAEAPLLHRYAFPAEFHGPSGLDSAGEDLPPASSAAQRQHAVEAIIERVEAAPGEITLVVIGPMTNLALALALRPSLAQTIKQVVFMGGSATEGNVTAAAEFNIWADAEAARMVFRSGVKLVMFGLNATHQTLMRRQDVAAIRAARAGSNPVADIMDFYCGTYYNFAGADKPGAPMHDPCAIAWLIDPTIFELVERPGEVLVGADGGYGQTLIDMRPQDAAHDTRIKNLAVAVKADAQRFAALVTQALSWAAGRMTSTR</sequence>
<dbReference type="InterPro" id="IPR001910">
    <property type="entry name" value="Inosine/uridine_hydrolase_dom"/>
</dbReference>
<dbReference type="Proteomes" id="UP000268844">
    <property type="component" value="Unassembled WGS sequence"/>
</dbReference>
<evidence type="ECO:0000313" key="4">
    <source>
        <dbReference type="EMBL" id="VDS05178.1"/>
    </source>
</evidence>
<dbReference type="GO" id="GO:0006152">
    <property type="term" value="P:purine nucleoside catabolic process"/>
    <property type="evidence" value="ECO:0007669"/>
    <property type="project" value="TreeGrafter"/>
</dbReference>
<dbReference type="PANTHER" id="PTHR12304:SF4">
    <property type="entry name" value="URIDINE NUCLEOSIDASE"/>
    <property type="match status" value="1"/>
</dbReference>
<dbReference type="GO" id="GO:0005829">
    <property type="term" value="C:cytosol"/>
    <property type="evidence" value="ECO:0007669"/>
    <property type="project" value="TreeGrafter"/>
</dbReference>
<keyword evidence="2 4" id="KW-0326">Glycosidase</keyword>
<dbReference type="EC" id="3.2.2.8" evidence="4"/>
<dbReference type="InterPro" id="IPR036452">
    <property type="entry name" value="Ribo_hydro-like"/>
</dbReference>
<dbReference type="Pfam" id="PF01156">
    <property type="entry name" value="IU_nuc_hydro"/>
    <property type="match status" value="1"/>
</dbReference>
<dbReference type="CDD" id="cd02651">
    <property type="entry name" value="nuc_hydro_IU_UC_XIUA"/>
    <property type="match status" value="1"/>
</dbReference>
<dbReference type="GO" id="GO:0050263">
    <property type="term" value="F:ribosylpyrimidine nucleosidase activity"/>
    <property type="evidence" value="ECO:0007669"/>
    <property type="project" value="UniProtKB-EC"/>
</dbReference>
<dbReference type="InterPro" id="IPR023186">
    <property type="entry name" value="IUNH"/>
</dbReference>
<evidence type="ECO:0000259" key="3">
    <source>
        <dbReference type="Pfam" id="PF01156"/>
    </source>
</evidence>